<accession>A0A843UGQ8</accession>
<dbReference type="Proteomes" id="UP000652761">
    <property type="component" value="Unassembled WGS sequence"/>
</dbReference>
<evidence type="ECO:0000313" key="1">
    <source>
        <dbReference type="EMBL" id="MQL81080.1"/>
    </source>
</evidence>
<evidence type="ECO:0000313" key="2">
    <source>
        <dbReference type="Proteomes" id="UP000652761"/>
    </source>
</evidence>
<keyword evidence="2" id="KW-1185">Reference proteome</keyword>
<name>A0A843UGQ8_COLES</name>
<organism evidence="1 2">
    <name type="scientific">Colocasia esculenta</name>
    <name type="common">Wild taro</name>
    <name type="synonym">Arum esculentum</name>
    <dbReference type="NCBI Taxonomy" id="4460"/>
    <lineage>
        <taxon>Eukaryota</taxon>
        <taxon>Viridiplantae</taxon>
        <taxon>Streptophyta</taxon>
        <taxon>Embryophyta</taxon>
        <taxon>Tracheophyta</taxon>
        <taxon>Spermatophyta</taxon>
        <taxon>Magnoliopsida</taxon>
        <taxon>Liliopsida</taxon>
        <taxon>Araceae</taxon>
        <taxon>Aroideae</taxon>
        <taxon>Colocasieae</taxon>
        <taxon>Colocasia</taxon>
    </lineage>
</organism>
<gene>
    <name evidence="1" type="ORF">Taro_013538</name>
</gene>
<protein>
    <submittedName>
        <fullName evidence="1">Uncharacterized protein</fullName>
    </submittedName>
</protein>
<comment type="caution">
    <text evidence="1">The sequence shown here is derived from an EMBL/GenBank/DDBJ whole genome shotgun (WGS) entry which is preliminary data.</text>
</comment>
<proteinExistence type="predicted"/>
<dbReference type="AlphaFoldDB" id="A0A843UGQ8"/>
<reference evidence="1" key="1">
    <citation type="submission" date="2017-07" db="EMBL/GenBank/DDBJ databases">
        <title>Taro Niue Genome Assembly and Annotation.</title>
        <authorList>
            <person name="Atibalentja N."/>
            <person name="Keating K."/>
            <person name="Fields C.J."/>
        </authorList>
    </citation>
    <scope>NUCLEOTIDE SEQUENCE</scope>
    <source>
        <strain evidence="1">Niue_2</strain>
        <tissue evidence="1">Leaf</tissue>
    </source>
</reference>
<dbReference type="EMBL" id="NMUH01000545">
    <property type="protein sequence ID" value="MQL81080.1"/>
    <property type="molecule type" value="Genomic_DNA"/>
</dbReference>
<sequence>MHKYTPNPLMADPVALLGLLGREEEAIGGGIRGEKVAKRSTSLSLRMICLSILRLPCNSSQRLWFHLNNDFGSTSILLKQRLHLNIDFGRTSTSCETTTLLEQRLRFKQRFHLHIDFSTTTTSIKQRLCVKRRPAVEWVVVPFGKKEDLLHQIATKNLSHSERDRRWRCVQAAYPDRPVAFCERPCRILDVPCHVPYRGKSEDDVTHTNGTGLE</sequence>